<comment type="caution">
    <text evidence="1">The sequence shown here is derived from an EMBL/GenBank/DDBJ whole genome shotgun (WGS) entry which is preliminary data.</text>
</comment>
<sequence length="101" mass="11716">MKDLSLEVGISERVLRRRFQRHGTNFSALKRKASSAASSRFLAFLEDLRSGDSLAIALNRKLKELRIKRNRLLAQKAKGWQGEAEHLAHLIQEYEELLQNW</sequence>
<protein>
    <submittedName>
        <fullName evidence="1">Uncharacterized protein</fullName>
    </submittedName>
</protein>
<reference evidence="1" key="1">
    <citation type="submission" date="2020-07" db="EMBL/GenBank/DDBJ databases">
        <title>Huge and variable diversity of episymbiotic CPR bacteria and DPANN archaea in groundwater ecosystems.</title>
        <authorList>
            <person name="He C.Y."/>
            <person name="Keren R."/>
            <person name="Whittaker M."/>
            <person name="Farag I.F."/>
            <person name="Doudna J."/>
            <person name="Cate J.H.D."/>
            <person name="Banfield J.F."/>
        </authorList>
    </citation>
    <scope>NUCLEOTIDE SEQUENCE</scope>
    <source>
        <strain evidence="1">NC_groundwater_672_Ag_B-0.1um_62_36</strain>
    </source>
</reference>
<evidence type="ECO:0000313" key="1">
    <source>
        <dbReference type="EMBL" id="MBI2875616.1"/>
    </source>
</evidence>
<gene>
    <name evidence="1" type="ORF">HYY20_01900</name>
</gene>
<dbReference type="EMBL" id="JACPRF010000056">
    <property type="protein sequence ID" value="MBI2875616.1"/>
    <property type="molecule type" value="Genomic_DNA"/>
</dbReference>
<dbReference type="Proteomes" id="UP000769766">
    <property type="component" value="Unassembled WGS sequence"/>
</dbReference>
<proteinExistence type="predicted"/>
<organism evidence="1 2">
    <name type="scientific">Tectimicrobiota bacterium</name>
    <dbReference type="NCBI Taxonomy" id="2528274"/>
    <lineage>
        <taxon>Bacteria</taxon>
        <taxon>Pseudomonadati</taxon>
        <taxon>Nitrospinota/Tectimicrobiota group</taxon>
        <taxon>Candidatus Tectimicrobiota</taxon>
    </lineage>
</organism>
<evidence type="ECO:0000313" key="2">
    <source>
        <dbReference type="Proteomes" id="UP000769766"/>
    </source>
</evidence>
<name>A0A932CMI2_UNCTE</name>
<dbReference type="AlphaFoldDB" id="A0A932CMI2"/>
<accession>A0A932CMI2</accession>